<evidence type="ECO:0000313" key="4">
    <source>
        <dbReference type="Proteomes" id="UP000028045"/>
    </source>
</evidence>
<evidence type="ECO:0000313" key="3">
    <source>
        <dbReference type="EMBL" id="KEY69103.1"/>
    </source>
</evidence>
<keyword evidence="2" id="KW-0812">Transmembrane</keyword>
<proteinExistence type="predicted"/>
<name>A0A084AUX4_STACB</name>
<sequence length="227" mass="23624">MLPKVVFLSPVSMGRAHKRSVSDNAFSFMCRGHQYGCHGTATSGAIWTGIQTDIGLETPTETAITRTPSSEEGIEAWGIKFISVAAESSPSASTTSRDSRGSSSTTASFGESSSSYSGSDQASGSLSQDAVIGIAVGTVAGVVALVALGAILFYRRKKNRRQIPPPTNSSLHKNSTPAYKVNHGDASLGLAAKVPKPESGLDHATEEADLKGKSPATTTDPDTYDDD</sequence>
<evidence type="ECO:0008006" key="5">
    <source>
        <dbReference type="Google" id="ProtNLM"/>
    </source>
</evidence>
<reference evidence="3 4" key="1">
    <citation type="journal article" date="2014" name="BMC Genomics">
        <title>Comparative genome sequencing reveals chemotype-specific gene clusters in the toxigenic black mold Stachybotrys.</title>
        <authorList>
            <person name="Semeiks J."/>
            <person name="Borek D."/>
            <person name="Otwinowski Z."/>
            <person name="Grishin N.V."/>
        </authorList>
    </citation>
    <scope>NUCLEOTIDE SEQUENCE [LARGE SCALE GENOMIC DNA]</scope>
    <source>
        <strain evidence="4">CBS 109288 / IBT 7711</strain>
    </source>
</reference>
<organism evidence="3 4">
    <name type="scientific">Stachybotrys chartarum (strain CBS 109288 / IBT 7711)</name>
    <name type="common">Toxic black mold</name>
    <name type="synonym">Stilbospora chartarum</name>
    <dbReference type="NCBI Taxonomy" id="1280523"/>
    <lineage>
        <taxon>Eukaryota</taxon>
        <taxon>Fungi</taxon>
        <taxon>Dikarya</taxon>
        <taxon>Ascomycota</taxon>
        <taxon>Pezizomycotina</taxon>
        <taxon>Sordariomycetes</taxon>
        <taxon>Hypocreomycetidae</taxon>
        <taxon>Hypocreales</taxon>
        <taxon>Stachybotryaceae</taxon>
        <taxon>Stachybotrys</taxon>
    </lineage>
</organism>
<evidence type="ECO:0000256" key="1">
    <source>
        <dbReference type="SAM" id="MobiDB-lite"/>
    </source>
</evidence>
<dbReference type="OrthoDB" id="4848821at2759"/>
<dbReference type="HOGENOM" id="CLU_1046533_0_0_1"/>
<dbReference type="AlphaFoldDB" id="A0A084AUX4"/>
<accession>A0A084AUX4</accession>
<protein>
    <recommendedName>
        <fullName evidence="5">Mid2 domain-containing protein</fullName>
    </recommendedName>
</protein>
<evidence type="ECO:0000256" key="2">
    <source>
        <dbReference type="SAM" id="Phobius"/>
    </source>
</evidence>
<feature type="compositionally biased region" description="Polar residues" evidence="1">
    <location>
        <begin position="168"/>
        <end position="177"/>
    </location>
</feature>
<feature type="transmembrane region" description="Helical" evidence="2">
    <location>
        <begin position="130"/>
        <end position="154"/>
    </location>
</feature>
<keyword evidence="4" id="KW-1185">Reference proteome</keyword>
<dbReference type="NCBIfam" id="TIGR01167">
    <property type="entry name" value="LPXTG_anchor"/>
    <property type="match status" value="1"/>
</dbReference>
<dbReference type="EMBL" id="KL648546">
    <property type="protein sequence ID" value="KEY69103.1"/>
    <property type="molecule type" value="Genomic_DNA"/>
</dbReference>
<feature type="compositionally biased region" description="Basic and acidic residues" evidence="1">
    <location>
        <begin position="195"/>
        <end position="212"/>
    </location>
</feature>
<keyword evidence="2" id="KW-0472">Membrane</keyword>
<dbReference type="CDD" id="cd12087">
    <property type="entry name" value="TM_EGFR-like"/>
    <property type="match status" value="1"/>
</dbReference>
<dbReference type="Proteomes" id="UP000028045">
    <property type="component" value="Unassembled WGS sequence"/>
</dbReference>
<gene>
    <name evidence="3" type="ORF">S7711_11569</name>
</gene>
<feature type="region of interest" description="Disordered" evidence="1">
    <location>
        <begin position="161"/>
        <end position="227"/>
    </location>
</feature>
<feature type="region of interest" description="Disordered" evidence="1">
    <location>
        <begin position="90"/>
        <end position="122"/>
    </location>
</feature>
<keyword evidence="2" id="KW-1133">Transmembrane helix</keyword>